<dbReference type="NCBIfam" id="TIGR04057">
    <property type="entry name" value="SusC_RagA_signa"/>
    <property type="match status" value="1"/>
</dbReference>
<dbReference type="InterPro" id="IPR036942">
    <property type="entry name" value="Beta-barrel_TonB_sf"/>
</dbReference>
<dbReference type="InterPro" id="IPR012910">
    <property type="entry name" value="Plug_dom"/>
</dbReference>
<accession>A0ABV2TCD7</accession>
<dbReference type="InterPro" id="IPR023997">
    <property type="entry name" value="TonB-dep_OMP_SusC/RagA_CS"/>
</dbReference>
<reference evidence="9 10" key="1">
    <citation type="submission" date="2024-06" db="EMBL/GenBank/DDBJ databases">
        <title>Chitinophaga defluvii sp. nov., isolated from municipal sewage.</title>
        <authorList>
            <person name="Zhang L."/>
        </authorList>
    </citation>
    <scope>NUCLEOTIDE SEQUENCE [LARGE SCALE GENOMIC DNA]</scope>
    <source>
        <strain evidence="9 10">H8</strain>
    </source>
</reference>
<dbReference type="SUPFAM" id="SSF49464">
    <property type="entry name" value="Carboxypeptidase regulatory domain-like"/>
    <property type="match status" value="1"/>
</dbReference>
<dbReference type="Pfam" id="PF07715">
    <property type="entry name" value="Plug"/>
    <property type="match status" value="1"/>
</dbReference>
<keyword evidence="5 7" id="KW-0472">Membrane</keyword>
<keyword evidence="3 7" id="KW-1134">Transmembrane beta strand</keyword>
<dbReference type="Gene3D" id="2.170.130.10">
    <property type="entry name" value="TonB-dependent receptor, plug domain"/>
    <property type="match status" value="1"/>
</dbReference>
<dbReference type="SUPFAM" id="SSF56935">
    <property type="entry name" value="Porins"/>
    <property type="match status" value="1"/>
</dbReference>
<dbReference type="InterPro" id="IPR023996">
    <property type="entry name" value="TonB-dep_OMP_SusC/RagA"/>
</dbReference>
<evidence type="ECO:0000256" key="1">
    <source>
        <dbReference type="ARBA" id="ARBA00004571"/>
    </source>
</evidence>
<evidence type="ECO:0000256" key="4">
    <source>
        <dbReference type="ARBA" id="ARBA00022692"/>
    </source>
</evidence>
<evidence type="ECO:0000256" key="3">
    <source>
        <dbReference type="ARBA" id="ARBA00022452"/>
    </source>
</evidence>
<dbReference type="PROSITE" id="PS52016">
    <property type="entry name" value="TONB_DEPENDENT_REC_3"/>
    <property type="match status" value="1"/>
</dbReference>
<sequence length="1120" mass="125063">MDKIIHTNDGLCPYLKESRPVKWKNRFKYIVAMKLFLLLLALSFHLSAKVFSQQISLNAKEESLRSVLRSIKKQSGYGFLLGSSVLKEAKPVTITLHLYSVEDALKKIFETQNLTYSIDNKFITIKPKADKKKELTPAPLSFRDMEQKTVQGTVTDSKNEPLIGVNVRVKGKTIGTITNNEGHYSISLDPTDILVFSYIGYVTLEIPVKNQVTVNAKLVEFQSQLDETVVKGYYNTTKILNTGSVSSIKADDIAKQPVSDPLMALEGRIPGLYVAQTSGITGAGISVMLRGQNSINNGNGPFYVVDGIPFNSNNLSQNKNAALANLSPLASIRPEDIESIDVLKDADATAIYGSRGANGVILITTKKGSVGKTKVDINLNHGIGKVTRRLDLMNTDQYLNMRRQAYINDGLPVPTSSTPADFSNYDLTTWDSNRFTDWQKEMIGGTANFTNATATLSGGSAQTQFLLGSSYRRETSVFPGDYNNEIGSANLNVRHSSENNKFNAEASINFSNNNNRLPQTDFTSYIFLAPNTPKIYNPDGSVNWENSTFDNPFGQLKQSSTAISENLIGNVILSYNVMKNLQIKTNLGYNSNRIDENNIYPFSSIDPATPDPASNRVHIYANNQIKSWIIEPQITYSLSFKNHHIESLLGTTFQQTRQNGFNQTASGFSNDALINNISAATTFSNTKTINTLYRYNAIYARIGYNYLDKYVLNLTGRRDGSSRFGPGKQFGNFGAIGAAWIFNKEDFIENSLPFLSRGKLRASIGKTGNDQLGDYKFLSTYTPSSASYFGVSALNPTKLTNPNFGWETINKIEVATELGFLKNRIQLDVSWYRNRTSNQLVGYSLPFSTGFDNIIANLPAVIQNKGWEFALTTTNIDRGNLIWTSSINLTIPQNKLVSYPNLEGSAYKNRYVIGMPLSIYYLYTSTGIDNKTGLYTFEDLNNDGSINSPTDQRPYFVGQKYFGGVSNTFYYKGLSLDIFFQFVKQNGYNFLTWGLLPGYFNGNQQTELLDSWKSSGDNAKYQRYSTLIDEPYNSNDRYNSSNARITDASFIRLKNVQLSWSIPKKWMQKIRANNAKVYFQGQNLFTITRFKGLDPETQRIGINPTLPPLRVFTVGLQLSL</sequence>
<dbReference type="NCBIfam" id="TIGR04056">
    <property type="entry name" value="OMP_RagA_SusC"/>
    <property type="match status" value="1"/>
</dbReference>
<evidence type="ECO:0000259" key="8">
    <source>
        <dbReference type="Pfam" id="PF07715"/>
    </source>
</evidence>
<keyword evidence="10" id="KW-1185">Reference proteome</keyword>
<dbReference type="RefSeq" id="WP_354663247.1">
    <property type="nucleotide sequence ID" value="NZ_JBEXAC010000002.1"/>
</dbReference>
<dbReference type="InterPro" id="IPR037066">
    <property type="entry name" value="Plug_dom_sf"/>
</dbReference>
<name>A0ABV2TCD7_9BACT</name>
<evidence type="ECO:0000256" key="5">
    <source>
        <dbReference type="ARBA" id="ARBA00023136"/>
    </source>
</evidence>
<dbReference type="InterPro" id="IPR039426">
    <property type="entry name" value="TonB-dep_rcpt-like"/>
</dbReference>
<evidence type="ECO:0000256" key="6">
    <source>
        <dbReference type="ARBA" id="ARBA00023237"/>
    </source>
</evidence>
<keyword evidence="4 7" id="KW-0812">Transmembrane</keyword>
<gene>
    <name evidence="9" type="ORF">ABR189_25140</name>
</gene>
<evidence type="ECO:0000313" key="9">
    <source>
        <dbReference type="EMBL" id="MET7000694.1"/>
    </source>
</evidence>
<proteinExistence type="inferred from homology"/>
<dbReference type="Proteomes" id="UP001549749">
    <property type="component" value="Unassembled WGS sequence"/>
</dbReference>
<evidence type="ECO:0000313" key="10">
    <source>
        <dbReference type="Proteomes" id="UP001549749"/>
    </source>
</evidence>
<keyword evidence="2 7" id="KW-0813">Transport</keyword>
<comment type="subcellular location">
    <subcellularLocation>
        <location evidence="1 7">Cell outer membrane</location>
        <topology evidence="1 7">Multi-pass membrane protein</topology>
    </subcellularLocation>
</comment>
<dbReference type="Gene3D" id="2.40.170.20">
    <property type="entry name" value="TonB-dependent receptor, beta-barrel domain"/>
    <property type="match status" value="1"/>
</dbReference>
<organism evidence="9 10">
    <name type="scientific">Chitinophaga defluvii</name>
    <dbReference type="NCBI Taxonomy" id="3163343"/>
    <lineage>
        <taxon>Bacteria</taxon>
        <taxon>Pseudomonadati</taxon>
        <taxon>Bacteroidota</taxon>
        <taxon>Chitinophagia</taxon>
        <taxon>Chitinophagales</taxon>
        <taxon>Chitinophagaceae</taxon>
        <taxon>Chitinophaga</taxon>
    </lineage>
</organism>
<keyword evidence="6 7" id="KW-0998">Cell outer membrane</keyword>
<protein>
    <submittedName>
        <fullName evidence="9">SusC/RagA family TonB-linked outer membrane protein</fullName>
    </submittedName>
</protein>
<feature type="domain" description="TonB-dependent receptor plug" evidence="8">
    <location>
        <begin position="242"/>
        <end position="360"/>
    </location>
</feature>
<dbReference type="InterPro" id="IPR008969">
    <property type="entry name" value="CarboxyPept-like_regulatory"/>
</dbReference>
<dbReference type="Pfam" id="PF13715">
    <property type="entry name" value="CarbopepD_reg_2"/>
    <property type="match status" value="1"/>
</dbReference>
<dbReference type="Gene3D" id="2.60.40.1120">
    <property type="entry name" value="Carboxypeptidase-like, regulatory domain"/>
    <property type="match status" value="1"/>
</dbReference>
<dbReference type="EMBL" id="JBEXAC010000002">
    <property type="protein sequence ID" value="MET7000694.1"/>
    <property type="molecule type" value="Genomic_DNA"/>
</dbReference>
<comment type="caution">
    <text evidence="9">The sequence shown here is derived from an EMBL/GenBank/DDBJ whole genome shotgun (WGS) entry which is preliminary data.</text>
</comment>
<evidence type="ECO:0000256" key="2">
    <source>
        <dbReference type="ARBA" id="ARBA00022448"/>
    </source>
</evidence>
<comment type="similarity">
    <text evidence="7">Belongs to the TonB-dependent receptor family.</text>
</comment>
<evidence type="ECO:0000256" key="7">
    <source>
        <dbReference type="PROSITE-ProRule" id="PRU01360"/>
    </source>
</evidence>